<gene>
    <name evidence="2" type="ORF">IAD24_05195</name>
</gene>
<keyword evidence="1" id="KW-0472">Membrane</keyword>
<dbReference type="Proteomes" id="UP000824128">
    <property type="component" value="Unassembled WGS sequence"/>
</dbReference>
<reference evidence="2" key="1">
    <citation type="submission" date="2020-10" db="EMBL/GenBank/DDBJ databases">
        <authorList>
            <person name="Gilroy R."/>
        </authorList>
    </citation>
    <scope>NUCLEOTIDE SEQUENCE</scope>
    <source>
        <strain evidence="2">ChiGjej2B2-16831</strain>
    </source>
</reference>
<feature type="transmembrane region" description="Helical" evidence="1">
    <location>
        <begin position="29"/>
        <end position="50"/>
    </location>
</feature>
<accession>A0A9D1STF7</accession>
<organism evidence="2 3">
    <name type="scientific">Candidatus Aphodomorpha intestinavium</name>
    <dbReference type="NCBI Taxonomy" id="2840672"/>
    <lineage>
        <taxon>Bacteria</taxon>
        <taxon>Bacillati</taxon>
        <taxon>Bacillota</taxon>
        <taxon>Clostridia</taxon>
        <taxon>Eubacteriales</taxon>
        <taxon>Candidatus Aphodomorpha</taxon>
    </lineage>
</organism>
<dbReference type="EMBL" id="DVNZ01000164">
    <property type="protein sequence ID" value="HIU94539.1"/>
    <property type="molecule type" value="Genomic_DNA"/>
</dbReference>
<reference evidence="2" key="2">
    <citation type="journal article" date="2021" name="PeerJ">
        <title>Extensive microbial diversity within the chicken gut microbiome revealed by metagenomics and culture.</title>
        <authorList>
            <person name="Gilroy R."/>
            <person name="Ravi A."/>
            <person name="Getino M."/>
            <person name="Pursley I."/>
            <person name="Horton D.L."/>
            <person name="Alikhan N.F."/>
            <person name="Baker D."/>
            <person name="Gharbi K."/>
            <person name="Hall N."/>
            <person name="Watson M."/>
            <person name="Adriaenssens E.M."/>
            <person name="Foster-Nyarko E."/>
            <person name="Jarju S."/>
            <person name="Secka A."/>
            <person name="Antonio M."/>
            <person name="Oren A."/>
            <person name="Chaudhuri R.R."/>
            <person name="La Ragione R."/>
            <person name="Hildebrand F."/>
            <person name="Pallen M.J."/>
        </authorList>
    </citation>
    <scope>NUCLEOTIDE SEQUENCE</scope>
    <source>
        <strain evidence="2">ChiGjej2B2-16831</strain>
    </source>
</reference>
<protein>
    <submittedName>
        <fullName evidence="2">Uncharacterized protein</fullName>
    </submittedName>
</protein>
<feature type="transmembrane region" description="Helical" evidence="1">
    <location>
        <begin position="62"/>
        <end position="81"/>
    </location>
</feature>
<name>A0A9D1STF7_9FIRM</name>
<proteinExistence type="predicted"/>
<keyword evidence="1" id="KW-0812">Transmembrane</keyword>
<dbReference type="AlphaFoldDB" id="A0A9D1STF7"/>
<keyword evidence="1" id="KW-1133">Transmembrane helix</keyword>
<evidence type="ECO:0000313" key="3">
    <source>
        <dbReference type="Proteomes" id="UP000824128"/>
    </source>
</evidence>
<evidence type="ECO:0000313" key="2">
    <source>
        <dbReference type="EMBL" id="HIU94539.1"/>
    </source>
</evidence>
<comment type="caution">
    <text evidence="2">The sequence shown here is derived from an EMBL/GenBank/DDBJ whole genome shotgun (WGS) entry which is preliminary data.</text>
</comment>
<sequence>MKTETRSKYNVLQNIQWMVKLAWKHGRRVLVCCIATASLEVAFQLVQLYIAPEVLARVERSVPLRELLATIGAFTAAFFLVQGVKQYVSENTLFPRIDVRSAIIGMIAK</sequence>
<evidence type="ECO:0000256" key="1">
    <source>
        <dbReference type="SAM" id="Phobius"/>
    </source>
</evidence>